<dbReference type="eggNOG" id="ENOG502QSXK">
    <property type="taxonomic scope" value="Eukaryota"/>
</dbReference>
<dbReference type="PhylomeDB" id="S8ANT9"/>
<protein>
    <recommendedName>
        <fullName evidence="2">Peptide N-acetyl-beta-D-glucosaminyl asparaginase amidase A N-terminal domain-containing protein</fullName>
    </recommendedName>
</protein>
<dbReference type="AlphaFoldDB" id="S8ANT9"/>
<feature type="region of interest" description="Disordered" evidence="1">
    <location>
        <begin position="473"/>
        <end position="513"/>
    </location>
</feature>
<organism evidence="3 4">
    <name type="scientific">Penicillium oxalicum (strain 114-2 / CGMCC 5302)</name>
    <name type="common">Penicillium decumbens</name>
    <dbReference type="NCBI Taxonomy" id="933388"/>
    <lineage>
        <taxon>Eukaryota</taxon>
        <taxon>Fungi</taxon>
        <taxon>Dikarya</taxon>
        <taxon>Ascomycota</taxon>
        <taxon>Pezizomycotina</taxon>
        <taxon>Eurotiomycetes</taxon>
        <taxon>Eurotiomycetidae</taxon>
        <taxon>Eurotiales</taxon>
        <taxon>Aspergillaceae</taxon>
        <taxon>Penicillium</taxon>
    </lineage>
</organism>
<evidence type="ECO:0000259" key="2">
    <source>
        <dbReference type="Pfam" id="PF12222"/>
    </source>
</evidence>
<feature type="compositionally biased region" description="Polar residues" evidence="1">
    <location>
        <begin position="428"/>
        <end position="439"/>
    </location>
</feature>
<reference evidence="3 4" key="1">
    <citation type="journal article" date="2013" name="PLoS ONE">
        <title>Genomic and secretomic analyses reveal unique features of the lignocellulolytic enzyme system of Penicillium decumbens.</title>
        <authorList>
            <person name="Liu G."/>
            <person name="Zhang L."/>
            <person name="Wei X."/>
            <person name="Zou G."/>
            <person name="Qin Y."/>
            <person name="Ma L."/>
            <person name="Li J."/>
            <person name="Zheng H."/>
            <person name="Wang S."/>
            <person name="Wang C."/>
            <person name="Xun L."/>
            <person name="Zhao G.-P."/>
            <person name="Zhou Z."/>
            <person name="Qu Y."/>
        </authorList>
    </citation>
    <scope>NUCLEOTIDE SEQUENCE [LARGE SCALE GENOMIC DNA]</scope>
    <source>
        <strain evidence="4">114-2 / CGMCC 5302</strain>
    </source>
</reference>
<proteinExistence type="predicted"/>
<dbReference type="HOGENOM" id="CLU_011027_0_1_1"/>
<feature type="domain" description="Peptide N-acetyl-beta-D-glucosaminyl asparaginase amidase A N-terminal" evidence="2">
    <location>
        <begin position="1"/>
        <end position="280"/>
    </location>
</feature>
<name>S8ANT9_PENO1</name>
<dbReference type="Pfam" id="PF25156">
    <property type="entry name" value="PNGase_A_C"/>
    <property type="match status" value="1"/>
</dbReference>
<evidence type="ECO:0000313" key="4">
    <source>
        <dbReference type="Proteomes" id="UP000019376"/>
    </source>
</evidence>
<keyword evidence="4" id="KW-1185">Reference proteome</keyword>
<evidence type="ECO:0000256" key="1">
    <source>
        <dbReference type="SAM" id="MobiDB-lite"/>
    </source>
</evidence>
<feature type="compositionally biased region" description="Basic and acidic residues" evidence="1">
    <location>
        <begin position="485"/>
        <end position="494"/>
    </location>
</feature>
<dbReference type="Proteomes" id="UP000019376">
    <property type="component" value="Unassembled WGS sequence"/>
</dbReference>
<feature type="region of interest" description="Disordered" evidence="1">
    <location>
        <begin position="428"/>
        <end position="456"/>
    </location>
</feature>
<feature type="compositionally biased region" description="Low complexity" evidence="1">
    <location>
        <begin position="440"/>
        <end position="449"/>
    </location>
</feature>
<dbReference type="InterPro" id="IPR056948">
    <property type="entry name" value="PNGaseA_N"/>
</dbReference>
<dbReference type="EMBL" id="KB644410">
    <property type="protein sequence ID" value="EPS27578.1"/>
    <property type="molecule type" value="Genomic_DNA"/>
</dbReference>
<dbReference type="PANTHER" id="PTHR31104">
    <property type="entry name" value="PEPTIDE-N4-(N-ACETYL-BETA-GLUCOSAMINYL)ASPARAGINE AMIDASE A PROTEIN"/>
    <property type="match status" value="1"/>
</dbReference>
<dbReference type="Pfam" id="PF12222">
    <property type="entry name" value="PNGaseA"/>
    <property type="match status" value="1"/>
</dbReference>
<evidence type="ECO:0000313" key="3">
    <source>
        <dbReference type="EMBL" id="EPS27578.1"/>
    </source>
</evidence>
<sequence length="513" mass="55273">MTVTSSGHQYDRLALMYLGDAEVFRTSTAEPTSSGIVWTYIKEMSQYNALWQKPQKLIFDLGNIITDVYTGPFNVTLTAHFSKTDYAPTADMILPISAKRSASNSASAFTVPTDNTTVAYTIPNTVSRAVVAVSACGQSQEEFWWSNVFTEDTEDFGSTVGELYGYSPFREIQLYIDGILAGVVWPFPVIFTGGVAPGFWRPIVGIDAFDLRQPEIDISPFLPLLQDGRQHSFEIRVTGLNITASGDAVLAETVGSYWVVTGNIFLFVDDQGSSHTSESTKGRMPGPHIVAPAPVFTVNRQLIRNASGGNDTLSYSVTAERTLTISSPAYSWSQRLSFSNFGYLNQQGYSQVNDQNTSGKNTISKLGHGHGSNSTSFEYPLLVNNTYGITANSLSIDAWMTRGLDIKSSGGPGISTYTFVAGPSELHTSQSGTANYKSVTGTGSTSSGTTKDEFSSISNGVTYSRRVEAANGTIVLDSQPGKMGESPKVDDMRALGRQSVRSMLGRGPGSPPS</sequence>
<dbReference type="InterPro" id="IPR021102">
    <property type="entry name" value="PNGase_A"/>
</dbReference>
<dbReference type="OrthoDB" id="1612078at2759"/>
<gene>
    <name evidence="3" type="ORF">PDE_02521</name>
</gene>
<accession>S8ANT9</accession>